<dbReference type="GO" id="GO:0046872">
    <property type="term" value="F:metal ion binding"/>
    <property type="evidence" value="ECO:0007669"/>
    <property type="project" value="UniProtKB-KW"/>
</dbReference>
<reference evidence="8" key="1">
    <citation type="submission" date="2020-10" db="EMBL/GenBank/DDBJ databases">
        <authorList>
            <person name="Gilroy R."/>
        </authorList>
    </citation>
    <scope>NUCLEOTIDE SEQUENCE</scope>
    <source>
        <strain evidence="8">ChiHjej12B11-7776</strain>
    </source>
</reference>
<comment type="caution">
    <text evidence="8">The sequence shown here is derived from an EMBL/GenBank/DDBJ whole genome shotgun (WGS) entry which is preliminary data.</text>
</comment>
<protein>
    <submittedName>
        <fullName evidence="8">Polyprenyl synthetase family protein</fullName>
    </submittedName>
</protein>
<evidence type="ECO:0000256" key="3">
    <source>
        <dbReference type="ARBA" id="ARBA00022679"/>
    </source>
</evidence>
<name>A0A9D1SPK4_9BACT</name>
<evidence type="ECO:0000256" key="5">
    <source>
        <dbReference type="ARBA" id="ARBA00022842"/>
    </source>
</evidence>
<proteinExistence type="inferred from homology"/>
<dbReference type="SUPFAM" id="SSF48576">
    <property type="entry name" value="Terpenoid synthases"/>
    <property type="match status" value="1"/>
</dbReference>
<evidence type="ECO:0000256" key="2">
    <source>
        <dbReference type="ARBA" id="ARBA00006706"/>
    </source>
</evidence>
<evidence type="ECO:0000313" key="8">
    <source>
        <dbReference type="EMBL" id="HIU90700.1"/>
    </source>
</evidence>
<dbReference type="InterPro" id="IPR000092">
    <property type="entry name" value="Polyprenyl_synt"/>
</dbReference>
<dbReference type="SFLD" id="SFLDS00005">
    <property type="entry name" value="Isoprenoid_Synthase_Type_I"/>
    <property type="match status" value="1"/>
</dbReference>
<evidence type="ECO:0000256" key="4">
    <source>
        <dbReference type="ARBA" id="ARBA00022723"/>
    </source>
</evidence>
<dbReference type="PROSITE" id="PS00444">
    <property type="entry name" value="POLYPRENYL_SYNTHASE_2"/>
    <property type="match status" value="1"/>
</dbReference>
<dbReference type="SFLD" id="SFLDG01017">
    <property type="entry name" value="Polyprenyl_Transferase_Like"/>
    <property type="match status" value="1"/>
</dbReference>
<dbReference type="GO" id="GO:0004659">
    <property type="term" value="F:prenyltransferase activity"/>
    <property type="evidence" value="ECO:0007669"/>
    <property type="project" value="InterPro"/>
</dbReference>
<comment type="similarity">
    <text evidence="2 7">Belongs to the FPP/GGPP synthase family.</text>
</comment>
<dbReference type="AlphaFoldDB" id="A0A9D1SPK4"/>
<evidence type="ECO:0000256" key="7">
    <source>
        <dbReference type="RuleBase" id="RU004466"/>
    </source>
</evidence>
<dbReference type="PANTHER" id="PTHR43281">
    <property type="entry name" value="FARNESYL DIPHOSPHATE SYNTHASE"/>
    <property type="match status" value="1"/>
</dbReference>
<dbReference type="CDD" id="cd00685">
    <property type="entry name" value="Trans_IPPS_HT"/>
    <property type="match status" value="1"/>
</dbReference>
<dbReference type="Pfam" id="PF00348">
    <property type="entry name" value="polyprenyl_synt"/>
    <property type="match status" value="1"/>
</dbReference>
<organism evidence="8 9">
    <name type="scientific">Candidatus Fimimonas merdipullorum</name>
    <dbReference type="NCBI Taxonomy" id="2840822"/>
    <lineage>
        <taxon>Bacteria</taxon>
        <taxon>Pseudomonadati</taxon>
        <taxon>Myxococcota</taxon>
        <taxon>Myxococcia</taxon>
        <taxon>Myxococcales</taxon>
        <taxon>Cystobacterineae</taxon>
        <taxon>Myxococcaceae</taxon>
        <taxon>Myxococcaceae incertae sedis</taxon>
        <taxon>Candidatus Fimimonas</taxon>
    </lineage>
</organism>
<dbReference type="InterPro" id="IPR008949">
    <property type="entry name" value="Isoprenoid_synthase_dom_sf"/>
</dbReference>
<evidence type="ECO:0000256" key="6">
    <source>
        <dbReference type="ARBA" id="ARBA00023229"/>
    </source>
</evidence>
<evidence type="ECO:0000256" key="1">
    <source>
        <dbReference type="ARBA" id="ARBA00001946"/>
    </source>
</evidence>
<reference evidence="8" key="2">
    <citation type="journal article" date="2021" name="PeerJ">
        <title>Extensive microbial diversity within the chicken gut microbiome revealed by metagenomics and culture.</title>
        <authorList>
            <person name="Gilroy R."/>
            <person name="Ravi A."/>
            <person name="Getino M."/>
            <person name="Pursley I."/>
            <person name="Horton D.L."/>
            <person name="Alikhan N.F."/>
            <person name="Baker D."/>
            <person name="Gharbi K."/>
            <person name="Hall N."/>
            <person name="Watson M."/>
            <person name="Adriaenssens E.M."/>
            <person name="Foster-Nyarko E."/>
            <person name="Jarju S."/>
            <person name="Secka A."/>
            <person name="Antonio M."/>
            <person name="Oren A."/>
            <person name="Chaudhuri R.R."/>
            <person name="La Ragione R."/>
            <person name="Hildebrand F."/>
            <person name="Pallen M.J."/>
        </authorList>
    </citation>
    <scope>NUCLEOTIDE SEQUENCE</scope>
    <source>
        <strain evidence="8">ChiHjej12B11-7776</strain>
    </source>
</reference>
<dbReference type="EMBL" id="DVOC01000027">
    <property type="protein sequence ID" value="HIU90700.1"/>
    <property type="molecule type" value="Genomic_DNA"/>
</dbReference>
<comment type="cofactor">
    <cofactor evidence="1">
        <name>Mg(2+)</name>
        <dbReference type="ChEBI" id="CHEBI:18420"/>
    </cofactor>
</comment>
<dbReference type="InterPro" id="IPR033749">
    <property type="entry name" value="Polyprenyl_synt_CS"/>
</dbReference>
<dbReference type="GO" id="GO:0008299">
    <property type="term" value="P:isoprenoid biosynthetic process"/>
    <property type="evidence" value="ECO:0007669"/>
    <property type="project" value="UniProtKB-KW"/>
</dbReference>
<keyword evidence="3 7" id="KW-0808">Transferase</keyword>
<dbReference type="Gene3D" id="1.10.600.10">
    <property type="entry name" value="Farnesyl Diphosphate Synthase"/>
    <property type="match status" value="1"/>
</dbReference>
<accession>A0A9D1SPK4</accession>
<dbReference type="Proteomes" id="UP000886852">
    <property type="component" value="Unassembled WGS sequence"/>
</dbReference>
<dbReference type="PROSITE" id="PS00723">
    <property type="entry name" value="POLYPRENYL_SYNTHASE_1"/>
    <property type="match status" value="1"/>
</dbReference>
<keyword evidence="4" id="KW-0479">Metal-binding</keyword>
<keyword evidence="5" id="KW-0460">Magnesium</keyword>
<dbReference type="PANTHER" id="PTHR43281:SF1">
    <property type="entry name" value="FARNESYL DIPHOSPHATE SYNTHASE"/>
    <property type="match status" value="1"/>
</dbReference>
<keyword evidence="6" id="KW-0414">Isoprene biosynthesis</keyword>
<evidence type="ECO:0000313" key="9">
    <source>
        <dbReference type="Proteomes" id="UP000886852"/>
    </source>
</evidence>
<gene>
    <name evidence="8" type="ORF">IAC72_01610</name>
</gene>
<sequence length="270" mass="30101">MKTKITVKAIEKMLKAHLPPLNDKVGQAMEYSLLSGGKRFRPLLLLNTAKAVGKRVTQNACLLSCALEYVHTYSLIHDDLPAMDNDDLRRGKRSCHMQYGEAAAILAGDALLNLAAEVAFKGRLSDAYYQKACTYLFERSGSCGMLYGQCLDLFTETGSLEEANEVALHKTGDLIRAALVCGALCGHASDEEVKLFDEIGCAFGIAYQVVDDLLDSKKCEKSFLDVMTERECRQYARQLTDKVLALCDRMPQYDLQFIRDFATENLSRNR</sequence>